<dbReference type="InterPro" id="IPR051313">
    <property type="entry name" value="Bact_iron-sidero_bind"/>
</dbReference>
<sequence>MPVRESASTRNTFASTLSPLRYFRSVGLVSAATLLTVGLVAGCGKTDDNSASIVRTTTNIAGAGVVGIERDTTKACPLPSTPDSAAGTKTVAHASGTSEVPADPRRIVVLSTPALDAACALGLWERVVGAATIAGTTPQPSYLGTGIAAIPAVGMVGSPDPAKIAELKPDLIIGPAGDGSHYDALKAIAPTVLVGEENGWQATFTGFAEAMNRKTAGAKALDDYRAAAKDAGIAANAALTQASVIRFEPKTIQVQGGNSFAAQVLGDAGVQRPGPQRGDSFDVTSLSTQADRNRIEGDLIFLMFDGTDGLDYGKSIMKGGDWKQLAAVSDRREFAVDDAIWHGSGITAARALLDDVRNNLNGYVTD</sequence>
<dbReference type="PROSITE" id="PS50983">
    <property type="entry name" value="FE_B12_PBP"/>
    <property type="match status" value="1"/>
</dbReference>
<dbReference type="SUPFAM" id="SSF53807">
    <property type="entry name" value="Helical backbone' metal receptor"/>
    <property type="match status" value="1"/>
</dbReference>
<dbReference type="InterPro" id="IPR002491">
    <property type="entry name" value="ABC_transptr_periplasmic_BD"/>
</dbReference>
<keyword evidence="3" id="KW-0813">Transport</keyword>
<dbReference type="AlphaFoldDB" id="A0A6I3KX74"/>
<organism evidence="6 7">
    <name type="scientific">Nocardia aurantiaca</name>
    <dbReference type="NCBI Taxonomy" id="2675850"/>
    <lineage>
        <taxon>Bacteria</taxon>
        <taxon>Bacillati</taxon>
        <taxon>Actinomycetota</taxon>
        <taxon>Actinomycetes</taxon>
        <taxon>Mycobacteriales</taxon>
        <taxon>Nocardiaceae</taxon>
        <taxon>Nocardia</taxon>
    </lineage>
</organism>
<dbReference type="Pfam" id="PF01497">
    <property type="entry name" value="Peripla_BP_2"/>
    <property type="match status" value="1"/>
</dbReference>
<name>A0A6I3KX74_9NOCA</name>
<accession>A0A6I3KX74</accession>
<evidence type="ECO:0000313" key="6">
    <source>
        <dbReference type="EMBL" id="MTE13130.1"/>
    </source>
</evidence>
<dbReference type="Proteomes" id="UP000432464">
    <property type="component" value="Unassembled WGS sequence"/>
</dbReference>
<dbReference type="GO" id="GO:0030288">
    <property type="term" value="C:outer membrane-bounded periplasmic space"/>
    <property type="evidence" value="ECO:0007669"/>
    <property type="project" value="TreeGrafter"/>
</dbReference>
<comment type="caution">
    <text evidence="6">The sequence shown here is derived from an EMBL/GenBank/DDBJ whole genome shotgun (WGS) entry which is preliminary data.</text>
</comment>
<dbReference type="PANTHER" id="PTHR30532">
    <property type="entry name" value="IRON III DICITRATE-BINDING PERIPLASMIC PROTEIN"/>
    <property type="match status" value="1"/>
</dbReference>
<evidence type="ECO:0000313" key="7">
    <source>
        <dbReference type="Proteomes" id="UP000432464"/>
    </source>
</evidence>
<keyword evidence="7" id="KW-1185">Reference proteome</keyword>
<comment type="similarity">
    <text evidence="2">Belongs to the bacterial solute-binding protein 8 family.</text>
</comment>
<comment type="subcellular location">
    <subcellularLocation>
        <location evidence="1">Cell envelope</location>
    </subcellularLocation>
</comment>
<reference evidence="6 7" key="1">
    <citation type="submission" date="2019-11" db="EMBL/GenBank/DDBJ databases">
        <title>Nocardia sp. nov. CT2-14 isolated from soil.</title>
        <authorList>
            <person name="Kanchanasin P."/>
            <person name="Tanasupawat S."/>
            <person name="Yuki M."/>
            <person name="Kudo T."/>
        </authorList>
    </citation>
    <scope>NUCLEOTIDE SEQUENCE [LARGE SCALE GENOMIC DNA]</scope>
    <source>
        <strain evidence="6 7">CT2-14</strain>
    </source>
</reference>
<dbReference type="Gene3D" id="3.40.50.1980">
    <property type="entry name" value="Nitrogenase molybdenum iron protein domain"/>
    <property type="match status" value="2"/>
</dbReference>
<proteinExistence type="inferred from homology"/>
<dbReference type="GO" id="GO:1901678">
    <property type="term" value="P:iron coordination entity transport"/>
    <property type="evidence" value="ECO:0007669"/>
    <property type="project" value="UniProtKB-ARBA"/>
</dbReference>
<evidence type="ECO:0000256" key="3">
    <source>
        <dbReference type="ARBA" id="ARBA00022448"/>
    </source>
</evidence>
<protein>
    <submittedName>
        <fullName evidence="6">ABC transporter substrate-binding protein</fullName>
    </submittedName>
</protein>
<gene>
    <name evidence="6" type="ORF">GLP40_10120</name>
</gene>
<feature type="domain" description="Fe/B12 periplasmic-binding" evidence="5">
    <location>
        <begin position="106"/>
        <end position="364"/>
    </location>
</feature>
<evidence type="ECO:0000256" key="2">
    <source>
        <dbReference type="ARBA" id="ARBA00008814"/>
    </source>
</evidence>
<keyword evidence="4" id="KW-0732">Signal</keyword>
<dbReference type="EMBL" id="WMBB01000004">
    <property type="protein sequence ID" value="MTE13130.1"/>
    <property type="molecule type" value="Genomic_DNA"/>
</dbReference>
<dbReference type="PANTHER" id="PTHR30532:SF25">
    <property type="entry name" value="IRON(III) DICITRATE-BINDING PERIPLASMIC PROTEIN"/>
    <property type="match status" value="1"/>
</dbReference>
<dbReference type="RefSeq" id="WP_154787577.1">
    <property type="nucleotide sequence ID" value="NZ_WMBB01000004.1"/>
</dbReference>
<evidence type="ECO:0000256" key="1">
    <source>
        <dbReference type="ARBA" id="ARBA00004196"/>
    </source>
</evidence>
<evidence type="ECO:0000259" key="5">
    <source>
        <dbReference type="PROSITE" id="PS50983"/>
    </source>
</evidence>
<evidence type="ECO:0000256" key="4">
    <source>
        <dbReference type="ARBA" id="ARBA00022729"/>
    </source>
</evidence>